<feature type="region of interest" description="Disordered" evidence="1">
    <location>
        <begin position="360"/>
        <end position="390"/>
    </location>
</feature>
<dbReference type="AlphaFoldDB" id="A0A0G4I1Q1"/>
<gene>
    <name evidence="2" type="ORF">Cvel_1683</name>
</gene>
<reference evidence="2" key="1">
    <citation type="submission" date="2014-11" db="EMBL/GenBank/DDBJ databases">
        <authorList>
            <person name="Otto D Thomas"/>
            <person name="Naeem Raeece"/>
        </authorList>
    </citation>
    <scope>NUCLEOTIDE SEQUENCE</scope>
</reference>
<protein>
    <submittedName>
        <fullName evidence="2">Uncharacterized protein</fullName>
    </submittedName>
</protein>
<organism evidence="2">
    <name type="scientific">Chromera velia CCMP2878</name>
    <dbReference type="NCBI Taxonomy" id="1169474"/>
    <lineage>
        <taxon>Eukaryota</taxon>
        <taxon>Sar</taxon>
        <taxon>Alveolata</taxon>
        <taxon>Colpodellida</taxon>
        <taxon>Chromeraceae</taxon>
        <taxon>Chromera</taxon>
    </lineage>
</organism>
<evidence type="ECO:0000256" key="1">
    <source>
        <dbReference type="SAM" id="MobiDB-lite"/>
    </source>
</evidence>
<dbReference type="VEuPathDB" id="CryptoDB:Cvel_1683"/>
<feature type="compositionally biased region" description="Basic and acidic residues" evidence="1">
    <location>
        <begin position="360"/>
        <end position="371"/>
    </location>
</feature>
<accession>A0A0G4I1Q1</accession>
<sequence length="390" mass="43538">MSSYTADTTRCLALTSQYDLSVIPEASEFNNEVLKEAAKIIAATVGKVREEDLCIENVEIDEKVDFTFDVVNSRPAPESWQRFPVVIQIYSSKKAPTKLFIKGMTNLALCDGVTTLHTCFNVMEFLESRTNSEKDPSEFLSKYPFTTSNQRREFDEAKMGAHLGTLEKYGKAFDPAKHDPSGPLPVGPARAGFEDGLPPRVWEKQTVRDKPGKAVLKDVMHAATSIQTQLGLSSVFFTVNFSPNVALGRMEDIADTLVHEKRWDSMITPVGHPEPMNADHAAFLSYSIFWNNYGRHNPKIRSEVVACTWNWVGFAKSFTPLLWFATIQDKGFIVSSLAEADHTACARILSGLGQGERFAEMQRENATEKVSTDSGEPVQRKERGAERREA</sequence>
<proteinExistence type="predicted"/>
<name>A0A0G4I1Q1_9ALVE</name>
<feature type="compositionally biased region" description="Basic and acidic residues" evidence="1">
    <location>
        <begin position="378"/>
        <end position="390"/>
    </location>
</feature>
<evidence type="ECO:0000313" key="2">
    <source>
        <dbReference type="EMBL" id="CEM50810.1"/>
    </source>
</evidence>
<dbReference type="EMBL" id="CDMZ01004756">
    <property type="protein sequence ID" value="CEM50810.1"/>
    <property type="molecule type" value="Genomic_DNA"/>
</dbReference>